<evidence type="ECO:0000313" key="3">
    <source>
        <dbReference type="Proteomes" id="UP000249340"/>
    </source>
</evidence>
<protein>
    <submittedName>
        <fullName evidence="2">DinB family protein</fullName>
    </submittedName>
</protein>
<dbReference type="EMBL" id="CP031264">
    <property type="protein sequence ID" value="AXI79209.1"/>
    <property type="molecule type" value="Genomic_DNA"/>
</dbReference>
<accession>A0A345SZQ4</accession>
<evidence type="ECO:0000259" key="1">
    <source>
        <dbReference type="Pfam" id="PF12867"/>
    </source>
</evidence>
<name>A0A345SZQ4_9ACTN</name>
<reference evidence="3" key="1">
    <citation type="submission" date="2018-07" db="EMBL/GenBank/DDBJ databases">
        <title>Streptacidiphilus bronchialis DSM 106435 chromosome.</title>
        <authorList>
            <person name="Batra D."/>
            <person name="Gulvik C.A."/>
        </authorList>
    </citation>
    <scope>NUCLEOTIDE SEQUENCE [LARGE SCALE GENOMIC DNA]</scope>
    <source>
        <strain evidence="3">DSM 106435</strain>
    </source>
</reference>
<dbReference type="Gene3D" id="1.20.120.450">
    <property type="entry name" value="dinb family like domain"/>
    <property type="match status" value="1"/>
</dbReference>
<dbReference type="KEGG" id="stri:C7M71_019130"/>
<dbReference type="RefSeq" id="WP_111490508.1">
    <property type="nucleotide sequence ID" value="NZ_CP031264.1"/>
</dbReference>
<proteinExistence type="predicted"/>
<dbReference type="SUPFAM" id="SSF109854">
    <property type="entry name" value="DinB/YfiT-like putative metalloenzymes"/>
    <property type="match status" value="1"/>
</dbReference>
<evidence type="ECO:0000313" key="2">
    <source>
        <dbReference type="EMBL" id="AXI79209.1"/>
    </source>
</evidence>
<dbReference type="InterPro" id="IPR024775">
    <property type="entry name" value="DinB-like"/>
</dbReference>
<organism evidence="2 3">
    <name type="scientific">Peterkaempfera bronchialis</name>
    <dbReference type="NCBI Taxonomy" id="2126346"/>
    <lineage>
        <taxon>Bacteria</taxon>
        <taxon>Bacillati</taxon>
        <taxon>Actinomycetota</taxon>
        <taxon>Actinomycetes</taxon>
        <taxon>Kitasatosporales</taxon>
        <taxon>Streptomycetaceae</taxon>
        <taxon>Peterkaempfera</taxon>
    </lineage>
</organism>
<sequence length="179" mass="20079">MITPDTKDWTWVLRRPCSECGFDPVAVPREAVADLLRANAAAWAALLTAEPASQLRHRPRPDVWSPLEYACHVRDVCRIYTTRLGLMLTQDSPLFANWDQDETAVADRYGEQDPARVAPELTAAADTLAAAFDRVSGDQWHRPGDRSDGAHFTVESFARYFVHDPLHHLWDVTGDRVAA</sequence>
<gene>
    <name evidence="2" type="ORF">C7M71_019130</name>
</gene>
<keyword evidence="3" id="KW-1185">Reference proteome</keyword>
<dbReference type="AlphaFoldDB" id="A0A345SZQ4"/>
<dbReference type="Pfam" id="PF12867">
    <property type="entry name" value="DinB_2"/>
    <property type="match status" value="1"/>
</dbReference>
<dbReference type="InterPro" id="IPR034660">
    <property type="entry name" value="DinB/YfiT-like"/>
</dbReference>
<dbReference type="OrthoDB" id="3376896at2"/>
<feature type="domain" description="DinB-like" evidence="1">
    <location>
        <begin position="36"/>
        <end position="170"/>
    </location>
</feature>
<dbReference type="Proteomes" id="UP000249340">
    <property type="component" value="Chromosome"/>
</dbReference>